<evidence type="ECO:0000313" key="2">
    <source>
        <dbReference type="Proteomes" id="UP001152300"/>
    </source>
</evidence>
<accession>A0A9X0DIC7</accession>
<organism evidence="1 2">
    <name type="scientific">Sclerotinia nivalis</name>
    <dbReference type="NCBI Taxonomy" id="352851"/>
    <lineage>
        <taxon>Eukaryota</taxon>
        <taxon>Fungi</taxon>
        <taxon>Dikarya</taxon>
        <taxon>Ascomycota</taxon>
        <taxon>Pezizomycotina</taxon>
        <taxon>Leotiomycetes</taxon>
        <taxon>Helotiales</taxon>
        <taxon>Sclerotiniaceae</taxon>
        <taxon>Sclerotinia</taxon>
    </lineage>
</organism>
<comment type="caution">
    <text evidence="1">The sequence shown here is derived from an EMBL/GenBank/DDBJ whole genome shotgun (WGS) entry which is preliminary data.</text>
</comment>
<evidence type="ECO:0000313" key="1">
    <source>
        <dbReference type="EMBL" id="KAJ8064606.1"/>
    </source>
</evidence>
<reference evidence="1" key="1">
    <citation type="submission" date="2022-11" db="EMBL/GenBank/DDBJ databases">
        <title>Genome Resource of Sclerotinia nivalis Strain SnTB1, a Plant Pathogen Isolated from American Ginseng.</title>
        <authorList>
            <person name="Fan S."/>
        </authorList>
    </citation>
    <scope>NUCLEOTIDE SEQUENCE</scope>
    <source>
        <strain evidence="1">SnTB1</strain>
    </source>
</reference>
<gene>
    <name evidence="1" type="ORF">OCU04_006935</name>
</gene>
<protein>
    <submittedName>
        <fullName evidence="1">Uncharacterized protein</fullName>
    </submittedName>
</protein>
<dbReference type="EMBL" id="JAPEIS010000007">
    <property type="protein sequence ID" value="KAJ8064606.1"/>
    <property type="molecule type" value="Genomic_DNA"/>
</dbReference>
<proteinExistence type="predicted"/>
<keyword evidence="2" id="KW-1185">Reference proteome</keyword>
<dbReference type="AlphaFoldDB" id="A0A9X0DIC7"/>
<sequence length="113" mass="12534">MFSVRTSLLCQSLVIQNSSVYMSIRIQGRKKVTGLGLGTLLAYRMHRIGCHSLHLHLNLDNTVVLCMKIQENISCSFAICFQKAYPHHLIVPSSPNTSRTELLLSTPSHGAPT</sequence>
<name>A0A9X0DIC7_9HELO</name>
<dbReference type="Proteomes" id="UP001152300">
    <property type="component" value="Unassembled WGS sequence"/>
</dbReference>